<feature type="domain" description="Beta galactosidase small chain/" evidence="5">
    <location>
        <begin position="16"/>
        <end position="315"/>
    </location>
</feature>
<gene>
    <name evidence="6" type="ORF">C7383_10777</name>
</gene>
<dbReference type="InterPro" id="IPR014718">
    <property type="entry name" value="GH-type_carb-bd"/>
</dbReference>
<dbReference type="SUPFAM" id="SSF74650">
    <property type="entry name" value="Galactose mutarotase-like"/>
    <property type="match status" value="1"/>
</dbReference>
<dbReference type="InterPro" id="IPR004199">
    <property type="entry name" value="B-gal_small/dom_5"/>
</dbReference>
<evidence type="ECO:0000313" key="7">
    <source>
        <dbReference type="Proteomes" id="UP000245412"/>
    </source>
</evidence>
<evidence type="ECO:0000256" key="4">
    <source>
        <dbReference type="ARBA" id="ARBA00023295"/>
    </source>
</evidence>
<dbReference type="GO" id="GO:0009341">
    <property type="term" value="C:beta-galactosidase complex"/>
    <property type="evidence" value="ECO:0007669"/>
    <property type="project" value="InterPro"/>
</dbReference>
<organism evidence="6 7">
    <name type="scientific">Murimonas intestini</name>
    <dbReference type="NCBI Taxonomy" id="1337051"/>
    <lineage>
        <taxon>Bacteria</taxon>
        <taxon>Bacillati</taxon>
        <taxon>Bacillota</taxon>
        <taxon>Clostridia</taxon>
        <taxon>Lachnospirales</taxon>
        <taxon>Lachnospiraceae</taxon>
        <taxon>Murimonas</taxon>
    </lineage>
</organism>
<evidence type="ECO:0000256" key="2">
    <source>
        <dbReference type="ARBA" id="ARBA00012756"/>
    </source>
</evidence>
<comment type="caution">
    <text evidence="6">The sequence shown here is derived from an EMBL/GenBank/DDBJ whole genome shotgun (WGS) entry which is preliminary data.</text>
</comment>
<proteinExistence type="predicted"/>
<dbReference type="InterPro" id="IPR050347">
    <property type="entry name" value="Bact_Beta-galactosidase"/>
</dbReference>
<dbReference type="EC" id="3.2.1.23" evidence="2"/>
<dbReference type="Gene3D" id="2.70.98.10">
    <property type="match status" value="1"/>
</dbReference>
<dbReference type="GO" id="GO:0030246">
    <property type="term" value="F:carbohydrate binding"/>
    <property type="evidence" value="ECO:0007669"/>
    <property type="project" value="InterPro"/>
</dbReference>
<evidence type="ECO:0000256" key="1">
    <source>
        <dbReference type="ARBA" id="ARBA00001412"/>
    </source>
</evidence>
<dbReference type="GO" id="GO:0004565">
    <property type="term" value="F:beta-galactosidase activity"/>
    <property type="evidence" value="ECO:0007669"/>
    <property type="project" value="UniProtKB-EC"/>
</dbReference>
<protein>
    <recommendedName>
        <fullName evidence="2">beta-galactosidase</fullName>
        <ecNumber evidence="2">3.2.1.23</ecNumber>
    </recommendedName>
</protein>
<dbReference type="PANTHER" id="PTHR46323">
    <property type="entry name" value="BETA-GALACTOSIDASE"/>
    <property type="match status" value="1"/>
</dbReference>
<comment type="catalytic activity">
    <reaction evidence="1">
        <text>Hydrolysis of terminal non-reducing beta-D-galactose residues in beta-D-galactosides.</text>
        <dbReference type="EC" id="3.2.1.23"/>
    </reaction>
</comment>
<dbReference type="Pfam" id="PF02929">
    <property type="entry name" value="Bgal_small_N"/>
    <property type="match status" value="1"/>
</dbReference>
<keyword evidence="3" id="KW-0378">Hydrolase</keyword>
<dbReference type="InterPro" id="IPR011013">
    <property type="entry name" value="Gal_mutarotase_sf_dom"/>
</dbReference>
<dbReference type="Proteomes" id="UP000245412">
    <property type="component" value="Unassembled WGS sequence"/>
</dbReference>
<dbReference type="GO" id="GO:0005990">
    <property type="term" value="P:lactose catabolic process"/>
    <property type="evidence" value="ECO:0007669"/>
    <property type="project" value="TreeGrafter"/>
</dbReference>
<accession>A0AB73T354</accession>
<dbReference type="EMBL" id="QGGY01000007">
    <property type="protein sequence ID" value="PWJ75070.1"/>
    <property type="molecule type" value="Genomic_DNA"/>
</dbReference>
<dbReference type="AlphaFoldDB" id="A0AB73T354"/>
<evidence type="ECO:0000259" key="5">
    <source>
        <dbReference type="SMART" id="SM01038"/>
    </source>
</evidence>
<evidence type="ECO:0000313" key="6">
    <source>
        <dbReference type="EMBL" id="PWJ75070.1"/>
    </source>
</evidence>
<sequence length="321" mass="36468">MKNTKLKLIFGDVSIGVQGTDFDYIFSYQAGGMESLKIREREWLYHVPRPAFWRAMTDNDRGGGFYKKSGMWLLADSFLVCKGMSIDADGKPVTDFKAPLNNQYNGSEEAETVTVTYVYDTLTMPETEAEIRYTVFPDGRIRVEGLYHGREGLPQLPVFGVRFVFPTPAVRYTYQGLTGETYPDRMSGGKKGICEIIGLPVTPYLTPQDCGMHMETDWVEIVRSRTLRYNDGDKDEFSIRFWADKTPFAFSCLPYTPEQMEFADHQEELPPAVRTVLTIYGGVRGIGGIDAWGSDVEPPYRLYGDKDIYFSFMIEHDPVGK</sequence>
<keyword evidence="7" id="KW-1185">Reference proteome</keyword>
<keyword evidence="4" id="KW-0326">Glycosidase</keyword>
<evidence type="ECO:0000256" key="3">
    <source>
        <dbReference type="ARBA" id="ARBA00022801"/>
    </source>
</evidence>
<dbReference type="RefSeq" id="WP_109626822.1">
    <property type="nucleotide sequence ID" value="NZ_JANKBI010000007.1"/>
</dbReference>
<reference evidence="6 7" key="1">
    <citation type="submission" date="2018-05" db="EMBL/GenBank/DDBJ databases">
        <authorList>
            <person name="Goeker M."/>
            <person name="Huntemann M."/>
            <person name="Clum A."/>
            <person name="Pillay M."/>
            <person name="Palaniappan K."/>
            <person name="Varghese N."/>
            <person name="Mikhailova N."/>
            <person name="Stamatis D."/>
            <person name="Reddy T."/>
            <person name="Daum C."/>
            <person name="Shapiro N."/>
            <person name="Ivanova N."/>
            <person name="Kyrpides N."/>
            <person name="Woyke T."/>
        </authorList>
    </citation>
    <scope>NUCLEOTIDE SEQUENCE [LARGE SCALE GENOMIC DNA]</scope>
    <source>
        <strain evidence="6 7">DSM 26524</strain>
    </source>
</reference>
<dbReference type="SMART" id="SM01038">
    <property type="entry name" value="Bgal_small_N"/>
    <property type="match status" value="1"/>
</dbReference>
<name>A0AB73T354_9FIRM</name>
<dbReference type="PANTHER" id="PTHR46323:SF2">
    <property type="entry name" value="BETA-GALACTOSIDASE"/>
    <property type="match status" value="1"/>
</dbReference>